<dbReference type="InterPro" id="IPR017795">
    <property type="entry name" value="ABBA_NscD-like"/>
</dbReference>
<accession>A0A8H6Z580</accession>
<evidence type="ECO:0000256" key="2">
    <source>
        <dbReference type="ARBA" id="ARBA00023002"/>
    </source>
</evidence>
<gene>
    <name evidence="4" type="ORF">MSAN_00755900</name>
</gene>
<dbReference type="GO" id="GO:0016765">
    <property type="term" value="F:transferase activity, transferring alkyl or aryl (other than methyl) groups"/>
    <property type="evidence" value="ECO:0007669"/>
    <property type="project" value="InterPro"/>
</dbReference>
<name>A0A8H6Z580_9AGAR</name>
<reference evidence="4" key="1">
    <citation type="submission" date="2020-05" db="EMBL/GenBank/DDBJ databases">
        <title>Mycena genomes resolve the evolution of fungal bioluminescence.</title>
        <authorList>
            <person name="Tsai I.J."/>
        </authorList>
    </citation>
    <scope>NUCLEOTIDE SEQUENCE</scope>
    <source>
        <strain evidence="4">160909Yilan</strain>
    </source>
</reference>
<sequence>MSFWWNTTLLPIISFMRHANYPEEAVQSYTLFFRAKILPLLGSPECSAYPSWMTDDHTPLEFSLARGNAGELLVRFAIEPSALALVGDRSVETLRNTLESLSLSLDMEPDFDLDWFDICAQELLLADAHSLPEQMDHPVSEIFIGFDCAYYSAAMKVYFMPRIRALATGQSPEEMLMLSTARMGLKKPWAEITRFLSHFVSNDRPEIEIVAVDCVPGAKNRLKIYFRTHLLSYAHMENLLTLGGALCSSDVSVGLRKARLLWNAMTAGTPAGSSCYFPSGLIYYELRQNHDFPSSKVYLPVRRYLPNDLAISKSIEGLDFPPSFSTTYSCFAQAVFSHRALSARTGIHTYVCCTVKPGAGDISLYYSPEAFAPERTGDLRGYGTIRYSLTQPPSAADAQNIATLWVREWERLISGPSLRDTAFCLTPDCCLRDLLVFSPTFRMLEGRVKIVEHLQSAPRSFSGFKILGRSTFKVVTDSLRLIQGRLRFEDDDATYTAVFTLASSGDTPWRCWALLTVLHGFKKSRISPILRSHDTEFDAVIIGAGQAGLATAAQLSRLGLKTCVIERSKRVGDPWRNRYRFLEFNTPKDFSHLPFLPFPDEWPMFPSATLVADHLEKYAQNLNSDIRTSTETVRADYDEVQKAWTVQLKHEDGSAFTLMSSHLIIATGVDILGGQKPKIPELPGLGNFLGEVYHSTAVRDVNQWIGKRVVVFGAGCSGHDICMALSKQGAAEVTMIQRSSTAVISRDVLLKLFPDMYTGENRPSIDVADELYLALPTPISKLLRGSMMKKLALLDADLHHELQSSGFQLPTGESDFIERLTVRRGGYYIDQGCSRLIANGSIKLKPYNLIHSLVPNGIALKNGDELLADTIIFATGFESDSKPAVFLDDAIYSKTGKIGGIDTEGEAIGLWRPSGHDHLWFAGGDLFNCRFYSRLLALQIFRAQSLSGL</sequence>
<feature type="domain" description="FAD/NAD(P)-binding" evidence="3">
    <location>
        <begin position="538"/>
        <end position="742"/>
    </location>
</feature>
<dbReference type="CDD" id="cd13929">
    <property type="entry name" value="PT-DMATS_CymD"/>
    <property type="match status" value="1"/>
</dbReference>
<dbReference type="AlphaFoldDB" id="A0A8H6Z580"/>
<dbReference type="InterPro" id="IPR033964">
    <property type="entry name" value="ABBA"/>
</dbReference>
<dbReference type="InterPro" id="IPR023753">
    <property type="entry name" value="FAD/NAD-binding_dom"/>
</dbReference>
<organism evidence="4 5">
    <name type="scientific">Mycena sanguinolenta</name>
    <dbReference type="NCBI Taxonomy" id="230812"/>
    <lineage>
        <taxon>Eukaryota</taxon>
        <taxon>Fungi</taxon>
        <taxon>Dikarya</taxon>
        <taxon>Basidiomycota</taxon>
        <taxon>Agaricomycotina</taxon>
        <taxon>Agaricomycetes</taxon>
        <taxon>Agaricomycetidae</taxon>
        <taxon>Agaricales</taxon>
        <taxon>Marasmiineae</taxon>
        <taxon>Mycenaceae</taxon>
        <taxon>Mycena</taxon>
    </lineage>
</organism>
<keyword evidence="5" id="KW-1185">Reference proteome</keyword>
<evidence type="ECO:0000313" key="5">
    <source>
        <dbReference type="Proteomes" id="UP000623467"/>
    </source>
</evidence>
<dbReference type="NCBIfam" id="TIGR03429">
    <property type="entry name" value="arom_pren_DMATS"/>
    <property type="match status" value="1"/>
</dbReference>
<dbReference type="GO" id="GO:0004497">
    <property type="term" value="F:monooxygenase activity"/>
    <property type="evidence" value="ECO:0007669"/>
    <property type="project" value="TreeGrafter"/>
</dbReference>
<evidence type="ECO:0000259" key="3">
    <source>
        <dbReference type="Pfam" id="PF07992"/>
    </source>
</evidence>
<evidence type="ECO:0000256" key="1">
    <source>
        <dbReference type="ARBA" id="ARBA00022679"/>
    </source>
</evidence>
<dbReference type="SFLD" id="SFLDG01162">
    <property type="entry name" value="I"/>
    <property type="match status" value="1"/>
</dbReference>
<dbReference type="OrthoDB" id="3354387at2759"/>
<comment type="caution">
    <text evidence="4">The sequence shown here is derived from an EMBL/GenBank/DDBJ whole genome shotgun (WGS) entry which is preliminary data.</text>
</comment>
<proteinExistence type="predicted"/>
<dbReference type="GO" id="GO:0009820">
    <property type="term" value="P:alkaloid metabolic process"/>
    <property type="evidence" value="ECO:0007669"/>
    <property type="project" value="InterPro"/>
</dbReference>
<keyword evidence="2" id="KW-0560">Oxidoreductase</keyword>
<dbReference type="Pfam" id="PF07992">
    <property type="entry name" value="Pyr_redox_2"/>
    <property type="match status" value="1"/>
</dbReference>
<protein>
    <submittedName>
        <fullName evidence="4">Pyr-redox-2 domain-containing protein</fullName>
    </submittedName>
</protein>
<dbReference type="Gene3D" id="3.50.50.60">
    <property type="entry name" value="FAD/NAD(P)-binding domain"/>
    <property type="match status" value="1"/>
</dbReference>
<dbReference type="Proteomes" id="UP000623467">
    <property type="component" value="Unassembled WGS sequence"/>
</dbReference>
<keyword evidence="1" id="KW-0808">Transferase</keyword>
<dbReference type="PRINTS" id="PR00411">
    <property type="entry name" value="PNDRDTASEI"/>
</dbReference>
<dbReference type="EMBL" id="JACAZH010000004">
    <property type="protein sequence ID" value="KAF7371204.1"/>
    <property type="molecule type" value="Genomic_DNA"/>
</dbReference>
<dbReference type="PRINTS" id="PR00368">
    <property type="entry name" value="FADPNR"/>
</dbReference>
<dbReference type="InterPro" id="IPR050982">
    <property type="entry name" value="Auxin_biosynth/cation_transpt"/>
</dbReference>
<evidence type="ECO:0000313" key="4">
    <source>
        <dbReference type="EMBL" id="KAF7371204.1"/>
    </source>
</evidence>
<dbReference type="PANTHER" id="PTHR43539:SF68">
    <property type="entry name" value="FLAVIN-BINDING MONOOXYGENASE-LIKE PROTEIN (AFU_ORTHOLOGUE AFUA_4G09220)"/>
    <property type="match status" value="1"/>
</dbReference>
<dbReference type="SUPFAM" id="SSF51905">
    <property type="entry name" value="FAD/NAD(P)-binding domain"/>
    <property type="match status" value="2"/>
</dbReference>
<dbReference type="PANTHER" id="PTHR43539">
    <property type="entry name" value="FLAVIN-BINDING MONOOXYGENASE-LIKE PROTEIN (AFU_ORTHOLOGUE AFUA_4G09220)"/>
    <property type="match status" value="1"/>
</dbReference>
<dbReference type="GO" id="GO:0050660">
    <property type="term" value="F:flavin adenine dinucleotide binding"/>
    <property type="evidence" value="ECO:0007669"/>
    <property type="project" value="TreeGrafter"/>
</dbReference>
<dbReference type="InterPro" id="IPR036188">
    <property type="entry name" value="FAD/NAD-bd_sf"/>
</dbReference>
<dbReference type="SFLD" id="SFLDS00036">
    <property type="entry name" value="Aromatic_Prenyltransferase"/>
    <property type="match status" value="1"/>
</dbReference>
<dbReference type="Pfam" id="PF11991">
    <property type="entry name" value="Trp_DMAT"/>
    <property type="match status" value="1"/>
</dbReference>